<sequence>MIHDPNKLGKQKAGPKSKAEKGKEAAKADMKQRTLTFGLSCSGSSSSLPTALPAPKPKPKLSRPYKPRPANRPQGPDAATLEANAFVHDLIDSVIHNHESQVEVPQKNDLSVVDIEVRSIVNDMINCVIVKASEDHFYDLKPKRAVYSAASKRKMVDLVDKAAAGSTATAAVKSLNKVQGFENVTTKMIRDWKTAKVPKKRGPKQNLEFEEQVLAQLIFTQMEKVEDVERAVVVANVTHSFGVVQLAAKMVQKMPYFADNEKVQKLTFSKHWCGNFLKRSALRRRRITAQDKVRPSVEEVRATMAAIQKMIAEGGYDDDEVVNSDETGCFFGAPPKSQWVPKSAQRATSTPSDEKARFTSLLTGKVSGKMHPSFNIVKMSVKGVDLTSSTTLRLMMEKQPGFSAADGWELKIWKRRLTLPMKGKKEPVTSDHARPYLIRTDGTIVTVQARAWMDSAGLCMWADVQLGPIYAKKRGKCLVVWDNCGFQATQANTGSGAVDTLQSAQELACYAGV</sequence>
<feature type="compositionally biased region" description="Basic and acidic residues" evidence="1">
    <location>
        <begin position="17"/>
        <end position="32"/>
    </location>
</feature>
<reference evidence="2" key="1">
    <citation type="submission" date="2021-01" db="EMBL/GenBank/DDBJ databases">
        <authorList>
            <person name="Corre E."/>
            <person name="Pelletier E."/>
            <person name="Niang G."/>
            <person name="Scheremetjew M."/>
            <person name="Finn R."/>
            <person name="Kale V."/>
            <person name="Holt S."/>
            <person name="Cochrane G."/>
            <person name="Meng A."/>
            <person name="Brown T."/>
            <person name="Cohen L."/>
        </authorList>
    </citation>
    <scope>NUCLEOTIDE SEQUENCE</scope>
    <source>
        <strain evidence="2">PLY182g</strain>
    </source>
</reference>
<protein>
    <recommendedName>
        <fullName evidence="3">HTH CENPB-type domain-containing protein</fullName>
    </recommendedName>
</protein>
<evidence type="ECO:0000313" key="2">
    <source>
        <dbReference type="EMBL" id="CAD8603179.1"/>
    </source>
</evidence>
<proteinExistence type="predicted"/>
<organism evidence="2">
    <name type="scientific">Coccolithus braarudii</name>
    <dbReference type="NCBI Taxonomy" id="221442"/>
    <lineage>
        <taxon>Eukaryota</taxon>
        <taxon>Haptista</taxon>
        <taxon>Haptophyta</taxon>
        <taxon>Prymnesiophyceae</taxon>
        <taxon>Coccolithales</taxon>
        <taxon>Coccolithaceae</taxon>
        <taxon>Coccolithus</taxon>
    </lineage>
</organism>
<dbReference type="EMBL" id="HBEY01013458">
    <property type="protein sequence ID" value="CAD8603179.1"/>
    <property type="molecule type" value="Transcribed_RNA"/>
</dbReference>
<accession>A0A7S0Q0W4</accession>
<gene>
    <name evidence="2" type="ORF">CPEL01642_LOCUS6514</name>
</gene>
<evidence type="ECO:0000256" key="1">
    <source>
        <dbReference type="SAM" id="MobiDB-lite"/>
    </source>
</evidence>
<feature type="region of interest" description="Disordered" evidence="1">
    <location>
        <begin position="1"/>
        <end position="77"/>
    </location>
</feature>
<evidence type="ECO:0008006" key="3">
    <source>
        <dbReference type="Google" id="ProtNLM"/>
    </source>
</evidence>
<name>A0A7S0Q0W4_9EUKA</name>
<feature type="compositionally biased region" description="Low complexity" evidence="1">
    <location>
        <begin position="34"/>
        <end position="53"/>
    </location>
</feature>
<feature type="compositionally biased region" description="Basic residues" evidence="1">
    <location>
        <begin position="57"/>
        <end position="66"/>
    </location>
</feature>
<dbReference type="AlphaFoldDB" id="A0A7S0Q0W4"/>